<dbReference type="AlphaFoldDB" id="A0A2J6S1V1"/>
<dbReference type="OrthoDB" id="3562689at2759"/>
<accession>A0A2J6S1V1</accession>
<feature type="non-terminal residue" evidence="2">
    <location>
        <position position="280"/>
    </location>
</feature>
<gene>
    <name evidence="2" type="ORF">L207DRAFT_378125</name>
</gene>
<feature type="non-terminal residue" evidence="2">
    <location>
        <position position="1"/>
    </location>
</feature>
<dbReference type="PANTHER" id="PTHR33112:SF16">
    <property type="entry name" value="HETEROKARYON INCOMPATIBILITY DOMAIN-CONTAINING PROTEIN"/>
    <property type="match status" value="1"/>
</dbReference>
<name>A0A2J6S1V1_HYAVF</name>
<evidence type="ECO:0000313" key="3">
    <source>
        <dbReference type="Proteomes" id="UP000235786"/>
    </source>
</evidence>
<protein>
    <submittedName>
        <fullName evidence="2">HET-domain-containing protein</fullName>
    </submittedName>
</protein>
<keyword evidence="3" id="KW-1185">Reference proteome</keyword>
<sequence length="280" mass="31507">YICLSYCWGGQVPLRLLNENKSQMEKSIALESLPKLFHDFITVAAALGARYVWIDALCIIQDDLEDWVKEAASMNLVYGNSYLTIAATAAPDPTHSLFPDRLCHGVSAVGDRLPESAFLDASILHHCKEDPKWFTRGWTFQEYLLSARVLHFGESELVWHCNEIQRCECGNFASRPNWPEKDLSAWKATKVTAWHTCAERYSERALSNRADHTVAISGIAEAFTKAQLGNYYAGSWELSFAEDLCWQLSGDSGIPNASHLWKLNGRPADYLAPSWSWLAT</sequence>
<feature type="domain" description="Heterokaryon incompatibility" evidence="1">
    <location>
        <begin position="1"/>
        <end position="142"/>
    </location>
</feature>
<dbReference type="Proteomes" id="UP000235786">
    <property type="component" value="Unassembled WGS sequence"/>
</dbReference>
<evidence type="ECO:0000313" key="2">
    <source>
        <dbReference type="EMBL" id="PMD44725.1"/>
    </source>
</evidence>
<dbReference type="PANTHER" id="PTHR33112">
    <property type="entry name" value="DOMAIN PROTEIN, PUTATIVE-RELATED"/>
    <property type="match status" value="1"/>
</dbReference>
<organism evidence="2 3">
    <name type="scientific">Hyaloscypha variabilis (strain UAMH 11265 / GT02V1 / F)</name>
    <name type="common">Meliniomyces variabilis</name>
    <dbReference type="NCBI Taxonomy" id="1149755"/>
    <lineage>
        <taxon>Eukaryota</taxon>
        <taxon>Fungi</taxon>
        <taxon>Dikarya</taxon>
        <taxon>Ascomycota</taxon>
        <taxon>Pezizomycotina</taxon>
        <taxon>Leotiomycetes</taxon>
        <taxon>Helotiales</taxon>
        <taxon>Hyaloscyphaceae</taxon>
        <taxon>Hyaloscypha</taxon>
        <taxon>Hyaloscypha variabilis</taxon>
    </lineage>
</organism>
<dbReference type="InterPro" id="IPR010730">
    <property type="entry name" value="HET"/>
</dbReference>
<dbReference type="STRING" id="1149755.A0A2J6S1V1"/>
<dbReference type="EMBL" id="KZ613941">
    <property type="protein sequence ID" value="PMD44725.1"/>
    <property type="molecule type" value="Genomic_DNA"/>
</dbReference>
<dbReference type="Pfam" id="PF06985">
    <property type="entry name" value="HET"/>
    <property type="match status" value="1"/>
</dbReference>
<reference evidence="2 3" key="1">
    <citation type="submission" date="2016-04" db="EMBL/GenBank/DDBJ databases">
        <title>A degradative enzymes factory behind the ericoid mycorrhizal symbiosis.</title>
        <authorList>
            <consortium name="DOE Joint Genome Institute"/>
            <person name="Martino E."/>
            <person name="Morin E."/>
            <person name="Grelet G."/>
            <person name="Kuo A."/>
            <person name="Kohler A."/>
            <person name="Daghino S."/>
            <person name="Barry K."/>
            <person name="Choi C."/>
            <person name="Cichocki N."/>
            <person name="Clum A."/>
            <person name="Copeland A."/>
            <person name="Hainaut M."/>
            <person name="Haridas S."/>
            <person name="Labutti K."/>
            <person name="Lindquist E."/>
            <person name="Lipzen A."/>
            <person name="Khouja H.-R."/>
            <person name="Murat C."/>
            <person name="Ohm R."/>
            <person name="Olson A."/>
            <person name="Spatafora J."/>
            <person name="Veneault-Fourrey C."/>
            <person name="Henrissat B."/>
            <person name="Grigoriev I."/>
            <person name="Martin F."/>
            <person name="Perotto S."/>
        </authorList>
    </citation>
    <scope>NUCLEOTIDE SEQUENCE [LARGE SCALE GENOMIC DNA]</scope>
    <source>
        <strain evidence="2 3">F</strain>
    </source>
</reference>
<evidence type="ECO:0000259" key="1">
    <source>
        <dbReference type="Pfam" id="PF06985"/>
    </source>
</evidence>
<proteinExistence type="predicted"/>